<proteinExistence type="predicted"/>
<feature type="region of interest" description="Disordered" evidence="1">
    <location>
        <begin position="125"/>
        <end position="172"/>
    </location>
</feature>
<evidence type="ECO:0000256" key="1">
    <source>
        <dbReference type="SAM" id="MobiDB-lite"/>
    </source>
</evidence>
<feature type="chain" id="PRO_5025497134" description="Secreted protein" evidence="2">
    <location>
        <begin position="25"/>
        <end position="172"/>
    </location>
</feature>
<keyword evidence="4" id="KW-1185">Reference proteome</keyword>
<dbReference type="GeneID" id="54546548"/>
<sequence>MSTMSFRGSTWRLFLVGFNAPAYACSSITAPTNPLRLKPSSLHIHHAPVHVYSHSFPSHPAAGEMCKYRDSADDPRIPIMHVCPHAHVFATKVTCSWCSRERWVQPTKSPTIERENQCSGAGVSRSWFAESPSGNAKPQRPLHACPSPPQPAQSSRKRLRSSIREIGCSSVW</sequence>
<evidence type="ECO:0000313" key="3">
    <source>
        <dbReference type="EMBL" id="KAF2273201.1"/>
    </source>
</evidence>
<dbReference type="AlphaFoldDB" id="A0A6A6J9F7"/>
<dbReference type="Proteomes" id="UP000800097">
    <property type="component" value="Unassembled WGS sequence"/>
</dbReference>
<keyword evidence="2" id="KW-0732">Signal</keyword>
<evidence type="ECO:0000256" key="2">
    <source>
        <dbReference type="SAM" id="SignalP"/>
    </source>
</evidence>
<evidence type="ECO:0008006" key="5">
    <source>
        <dbReference type="Google" id="ProtNLM"/>
    </source>
</evidence>
<name>A0A6A6J9F7_WESOR</name>
<gene>
    <name evidence="3" type="ORF">EI97DRAFT_164269</name>
</gene>
<reference evidence="3" key="1">
    <citation type="journal article" date="2020" name="Stud. Mycol.">
        <title>101 Dothideomycetes genomes: a test case for predicting lifestyles and emergence of pathogens.</title>
        <authorList>
            <person name="Haridas S."/>
            <person name="Albert R."/>
            <person name="Binder M."/>
            <person name="Bloem J."/>
            <person name="Labutti K."/>
            <person name="Salamov A."/>
            <person name="Andreopoulos B."/>
            <person name="Baker S."/>
            <person name="Barry K."/>
            <person name="Bills G."/>
            <person name="Bluhm B."/>
            <person name="Cannon C."/>
            <person name="Castanera R."/>
            <person name="Culley D."/>
            <person name="Daum C."/>
            <person name="Ezra D."/>
            <person name="Gonzalez J."/>
            <person name="Henrissat B."/>
            <person name="Kuo A."/>
            <person name="Liang C."/>
            <person name="Lipzen A."/>
            <person name="Lutzoni F."/>
            <person name="Magnuson J."/>
            <person name="Mondo S."/>
            <person name="Nolan M."/>
            <person name="Ohm R."/>
            <person name="Pangilinan J."/>
            <person name="Park H.-J."/>
            <person name="Ramirez L."/>
            <person name="Alfaro M."/>
            <person name="Sun H."/>
            <person name="Tritt A."/>
            <person name="Yoshinaga Y."/>
            <person name="Zwiers L.-H."/>
            <person name="Turgeon B."/>
            <person name="Goodwin S."/>
            <person name="Spatafora J."/>
            <person name="Crous P."/>
            <person name="Grigoriev I."/>
        </authorList>
    </citation>
    <scope>NUCLEOTIDE SEQUENCE</scope>
    <source>
        <strain evidence="3">CBS 379.55</strain>
    </source>
</reference>
<evidence type="ECO:0000313" key="4">
    <source>
        <dbReference type="Proteomes" id="UP000800097"/>
    </source>
</evidence>
<accession>A0A6A6J9F7</accession>
<protein>
    <recommendedName>
        <fullName evidence="5">Secreted protein</fullName>
    </recommendedName>
</protein>
<dbReference type="EMBL" id="ML986512">
    <property type="protein sequence ID" value="KAF2273201.1"/>
    <property type="molecule type" value="Genomic_DNA"/>
</dbReference>
<organism evidence="3 4">
    <name type="scientific">Westerdykella ornata</name>
    <dbReference type="NCBI Taxonomy" id="318751"/>
    <lineage>
        <taxon>Eukaryota</taxon>
        <taxon>Fungi</taxon>
        <taxon>Dikarya</taxon>
        <taxon>Ascomycota</taxon>
        <taxon>Pezizomycotina</taxon>
        <taxon>Dothideomycetes</taxon>
        <taxon>Pleosporomycetidae</taxon>
        <taxon>Pleosporales</taxon>
        <taxon>Sporormiaceae</taxon>
        <taxon>Westerdykella</taxon>
    </lineage>
</organism>
<feature type="signal peptide" evidence="2">
    <location>
        <begin position="1"/>
        <end position="24"/>
    </location>
</feature>
<dbReference type="RefSeq" id="XP_033650740.1">
    <property type="nucleotide sequence ID" value="XM_033793373.1"/>
</dbReference>